<name>A0AAN6S3J1_9PEZI</name>
<feature type="domain" description="C3H1-type" evidence="7">
    <location>
        <begin position="342"/>
        <end position="368"/>
    </location>
</feature>
<evidence type="ECO:0000256" key="5">
    <source>
        <dbReference type="PROSITE-ProRule" id="PRU00723"/>
    </source>
</evidence>
<feature type="zinc finger region" description="C3H1-type" evidence="5">
    <location>
        <begin position="342"/>
        <end position="368"/>
    </location>
</feature>
<dbReference type="SMART" id="SM00356">
    <property type="entry name" value="ZnF_C3H1"/>
    <property type="match status" value="4"/>
</dbReference>
<dbReference type="GO" id="GO:0008270">
    <property type="term" value="F:zinc ion binding"/>
    <property type="evidence" value="ECO:0007669"/>
    <property type="project" value="UniProtKB-KW"/>
</dbReference>
<feature type="zinc finger region" description="C3H1-type" evidence="5">
    <location>
        <begin position="313"/>
        <end position="341"/>
    </location>
</feature>
<evidence type="ECO:0000256" key="2">
    <source>
        <dbReference type="ARBA" id="ARBA00022737"/>
    </source>
</evidence>
<dbReference type="PANTHER" id="PTHR46156">
    <property type="entry name" value="CCCH ZINGC FINGER"/>
    <property type="match status" value="1"/>
</dbReference>
<dbReference type="Gene3D" id="4.10.1000.10">
    <property type="entry name" value="Zinc finger, CCCH-type"/>
    <property type="match status" value="2"/>
</dbReference>
<dbReference type="SUPFAM" id="SSF90229">
    <property type="entry name" value="CCCH zinc finger"/>
    <property type="match status" value="2"/>
</dbReference>
<evidence type="ECO:0000256" key="1">
    <source>
        <dbReference type="ARBA" id="ARBA00022723"/>
    </source>
</evidence>
<evidence type="ECO:0000256" key="6">
    <source>
        <dbReference type="SAM" id="MobiDB-lite"/>
    </source>
</evidence>
<dbReference type="AlphaFoldDB" id="A0AAN6S3J1"/>
<feature type="region of interest" description="Disordered" evidence="6">
    <location>
        <begin position="433"/>
        <end position="468"/>
    </location>
</feature>
<protein>
    <recommendedName>
        <fullName evidence="7">C3H1-type domain-containing protein</fullName>
    </recommendedName>
</protein>
<reference evidence="9" key="1">
    <citation type="journal article" date="2023" name="Mol. Phylogenet. Evol.">
        <title>Genome-scale phylogeny and comparative genomics of the fungal order Sordariales.</title>
        <authorList>
            <person name="Hensen N."/>
            <person name="Bonometti L."/>
            <person name="Westerberg I."/>
            <person name="Brannstrom I.O."/>
            <person name="Guillou S."/>
            <person name="Cros-Aarteil S."/>
            <person name="Calhoun S."/>
            <person name="Haridas S."/>
            <person name="Kuo A."/>
            <person name="Mondo S."/>
            <person name="Pangilinan J."/>
            <person name="Riley R."/>
            <person name="LaButti K."/>
            <person name="Andreopoulos B."/>
            <person name="Lipzen A."/>
            <person name="Chen C."/>
            <person name="Yan M."/>
            <person name="Daum C."/>
            <person name="Ng V."/>
            <person name="Clum A."/>
            <person name="Steindorff A."/>
            <person name="Ohm R.A."/>
            <person name="Martin F."/>
            <person name="Silar P."/>
            <person name="Natvig D.O."/>
            <person name="Lalanne C."/>
            <person name="Gautier V."/>
            <person name="Ament-Velasquez S.L."/>
            <person name="Kruys A."/>
            <person name="Hutchinson M.I."/>
            <person name="Powell A.J."/>
            <person name="Barry K."/>
            <person name="Miller A.N."/>
            <person name="Grigoriev I.V."/>
            <person name="Debuchy R."/>
            <person name="Gladieux P."/>
            <person name="Hiltunen Thoren M."/>
            <person name="Johannesson H."/>
        </authorList>
    </citation>
    <scope>NUCLEOTIDE SEQUENCE [LARGE SCALE GENOMIC DNA]</scope>
    <source>
        <strain evidence="9">CBS 340.73</strain>
    </source>
</reference>
<feature type="region of interest" description="Disordered" evidence="6">
    <location>
        <begin position="119"/>
        <end position="142"/>
    </location>
</feature>
<dbReference type="FunFam" id="4.10.1000.10:FF:000035">
    <property type="entry name" value="CCCH zinc finger protein, variant"/>
    <property type="match status" value="1"/>
</dbReference>
<dbReference type="GO" id="GO:0005634">
    <property type="term" value="C:nucleus"/>
    <property type="evidence" value="ECO:0007669"/>
    <property type="project" value="TreeGrafter"/>
</dbReference>
<feature type="zinc finger region" description="C3H1-type" evidence="5">
    <location>
        <begin position="369"/>
        <end position="397"/>
    </location>
</feature>
<sequence length="482" mass="53180">MSSENQELMARIGLLAGQINRHKNQQPGVTSAPSSLCGSRHHAGRSTGWKRGGGYGSHGFHAARTASYRHRSLVLNGAAQQSKSSENDSGTLSDASSNSSSWVTKTDRHLQLINSSVYEKEAQHRTRAIEQTRRQKQAHRDDRERLKLINHLSHVANSVGNDPANLQAPWNKYELAVQGIRFTVAKNGSKLVRVPGDNMATEATPKMAVVGGVKFYRSKNGNLYRHGIVKAQRYAPRRWHYRRPLTTTWHRQSGAVKKVNEPCKLFSMTGNSDPPNKPETTSKRLGIGKCMAPANCALGSCIHGPRCRYMHDPAKVAVCKDFLQQGECLNGDSCDLSHALTPERTPTCLHFVKDNCTKSNCRYAHVKVSPAAPVCRPFGLYGYCEKGASCSERHAFECPDFSNTGVCKTKGCKLLHRERASVLRRATARENIPDYEMGDVSSDEDGESVDGDDVDSDEVDEFIGQDDTPDLGIVEQADFISL</sequence>
<evidence type="ECO:0000313" key="9">
    <source>
        <dbReference type="Proteomes" id="UP001303473"/>
    </source>
</evidence>
<keyword evidence="9" id="KW-1185">Reference proteome</keyword>
<dbReference type="FunFam" id="4.10.1000.10:FF:000022">
    <property type="entry name" value="Zinc finger CCCH domain-containing protein 7"/>
    <property type="match status" value="1"/>
</dbReference>
<feature type="compositionally biased region" description="Polar residues" evidence="6">
    <location>
        <begin position="25"/>
        <end position="37"/>
    </location>
</feature>
<dbReference type="InterPro" id="IPR000571">
    <property type="entry name" value="Znf_CCCH"/>
</dbReference>
<evidence type="ECO:0000256" key="4">
    <source>
        <dbReference type="ARBA" id="ARBA00022833"/>
    </source>
</evidence>
<evidence type="ECO:0000259" key="7">
    <source>
        <dbReference type="PROSITE" id="PS50103"/>
    </source>
</evidence>
<feature type="domain" description="C3H1-type" evidence="7">
    <location>
        <begin position="313"/>
        <end position="341"/>
    </location>
</feature>
<feature type="compositionally biased region" description="Polar residues" evidence="6">
    <location>
        <begin position="78"/>
        <end position="104"/>
    </location>
</feature>
<feature type="region of interest" description="Disordered" evidence="6">
    <location>
        <begin position="24"/>
        <end position="55"/>
    </location>
</feature>
<feature type="region of interest" description="Disordered" evidence="6">
    <location>
        <begin position="78"/>
        <end position="105"/>
    </location>
</feature>
<accession>A0AAN6S3J1</accession>
<proteinExistence type="predicted"/>
<dbReference type="InterPro" id="IPR036855">
    <property type="entry name" value="Znf_CCCH_sf"/>
</dbReference>
<gene>
    <name evidence="8" type="ORF">QBC46DRAFT_388635</name>
</gene>
<keyword evidence="1 5" id="KW-0479">Metal-binding</keyword>
<dbReference type="PROSITE" id="PS50103">
    <property type="entry name" value="ZF_C3H1"/>
    <property type="match status" value="3"/>
</dbReference>
<feature type="compositionally biased region" description="Acidic residues" evidence="6">
    <location>
        <begin position="441"/>
        <end position="468"/>
    </location>
</feature>
<dbReference type="EMBL" id="MU853816">
    <property type="protein sequence ID" value="KAK3939140.1"/>
    <property type="molecule type" value="Genomic_DNA"/>
</dbReference>
<dbReference type="Proteomes" id="UP001303473">
    <property type="component" value="Unassembled WGS sequence"/>
</dbReference>
<evidence type="ECO:0000256" key="3">
    <source>
        <dbReference type="ARBA" id="ARBA00022771"/>
    </source>
</evidence>
<dbReference type="PANTHER" id="PTHR46156:SF1">
    <property type="entry name" value="ZINC FINGER CCCH DOMAIN-CONTAINING PROTEIN 3"/>
    <property type="match status" value="1"/>
</dbReference>
<keyword evidence="3 5" id="KW-0863">Zinc-finger</keyword>
<keyword evidence="2" id="KW-0677">Repeat</keyword>
<feature type="domain" description="C3H1-type" evidence="7">
    <location>
        <begin position="369"/>
        <end position="397"/>
    </location>
</feature>
<comment type="caution">
    <text evidence="8">The sequence shown here is derived from an EMBL/GenBank/DDBJ whole genome shotgun (WGS) entry which is preliminary data.</text>
</comment>
<keyword evidence="4 5" id="KW-0862">Zinc</keyword>
<evidence type="ECO:0000313" key="8">
    <source>
        <dbReference type="EMBL" id="KAK3939140.1"/>
    </source>
</evidence>
<organism evidence="8 9">
    <name type="scientific">Diplogelasinospora grovesii</name>
    <dbReference type="NCBI Taxonomy" id="303347"/>
    <lineage>
        <taxon>Eukaryota</taxon>
        <taxon>Fungi</taxon>
        <taxon>Dikarya</taxon>
        <taxon>Ascomycota</taxon>
        <taxon>Pezizomycotina</taxon>
        <taxon>Sordariomycetes</taxon>
        <taxon>Sordariomycetidae</taxon>
        <taxon>Sordariales</taxon>
        <taxon>Diplogelasinosporaceae</taxon>
        <taxon>Diplogelasinospora</taxon>
    </lineage>
</organism>